<protein>
    <recommendedName>
        <fullName evidence="1">GGDEF domain-containing protein</fullName>
    </recommendedName>
</protein>
<keyword evidence="3" id="KW-1185">Reference proteome</keyword>
<dbReference type="PANTHER" id="PTHR46663">
    <property type="entry name" value="DIGUANYLATE CYCLASE DGCT-RELATED"/>
    <property type="match status" value="1"/>
</dbReference>
<gene>
    <name evidence="2" type="ORF">Afe05nite_30840</name>
</gene>
<accession>A0A919J2G5</accession>
<name>A0A919J2G5_9ACTN</name>
<dbReference type="CDD" id="cd01949">
    <property type="entry name" value="GGDEF"/>
    <property type="match status" value="1"/>
</dbReference>
<dbReference type="SUPFAM" id="SSF55073">
    <property type="entry name" value="Nucleotide cyclase"/>
    <property type="match status" value="1"/>
</dbReference>
<evidence type="ECO:0000259" key="1">
    <source>
        <dbReference type="PROSITE" id="PS50887"/>
    </source>
</evidence>
<dbReference type="InterPro" id="IPR052163">
    <property type="entry name" value="DGC-Regulatory_Protein"/>
</dbReference>
<dbReference type="SMART" id="SM00267">
    <property type="entry name" value="GGDEF"/>
    <property type="match status" value="1"/>
</dbReference>
<feature type="domain" description="GGDEF" evidence="1">
    <location>
        <begin position="1"/>
        <end position="127"/>
    </location>
</feature>
<dbReference type="PANTHER" id="PTHR46663:SF2">
    <property type="entry name" value="GGDEF DOMAIN-CONTAINING PROTEIN"/>
    <property type="match status" value="1"/>
</dbReference>
<evidence type="ECO:0000313" key="3">
    <source>
        <dbReference type="Proteomes" id="UP000598174"/>
    </source>
</evidence>
<dbReference type="AlphaFoldDB" id="A0A919J2G5"/>
<organism evidence="2 3">
    <name type="scientific">Paractinoplanes ferrugineus</name>
    <dbReference type="NCBI Taxonomy" id="113564"/>
    <lineage>
        <taxon>Bacteria</taxon>
        <taxon>Bacillati</taxon>
        <taxon>Actinomycetota</taxon>
        <taxon>Actinomycetes</taxon>
        <taxon>Micromonosporales</taxon>
        <taxon>Micromonosporaceae</taxon>
        <taxon>Paractinoplanes</taxon>
    </lineage>
</organism>
<dbReference type="InterPro" id="IPR000160">
    <property type="entry name" value="GGDEF_dom"/>
</dbReference>
<dbReference type="NCBIfam" id="TIGR00254">
    <property type="entry name" value="GGDEF"/>
    <property type="match status" value="1"/>
</dbReference>
<sequence>MLFCDLDGFKPVNDRLGHAAGDELLVAVADHLRADLREGDMVSRFGGDEFVIVTRGEDAVEVIASRIGALAARTLSAAGTEVRIGVSVGVAHAQPDDRTDDVLTRADMAMYEAKKSKAIGALSLAVA</sequence>
<dbReference type="Gene3D" id="3.30.70.270">
    <property type="match status" value="1"/>
</dbReference>
<dbReference type="PROSITE" id="PS50887">
    <property type="entry name" value="GGDEF"/>
    <property type="match status" value="1"/>
</dbReference>
<evidence type="ECO:0000313" key="2">
    <source>
        <dbReference type="EMBL" id="GIE11244.1"/>
    </source>
</evidence>
<dbReference type="Pfam" id="PF00990">
    <property type="entry name" value="GGDEF"/>
    <property type="match status" value="1"/>
</dbReference>
<dbReference type="InterPro" id="IPR029787">
    <property type="entry name" value="Nucleotide_cyclase"/>
</dbReference>
<comment type="caution">
    <text evidence="2">The sequence shown here is derived from an EMBL/GenBank/DDBJ whole genome shotgun (WGS) entry which is preliminary data.</text>
</comment>
<dbReference type="InterPro" id="IPR043128">
    <property type="entry name" value="Rev_trsase/Diguanyl_cyclase"/>
</dbReference>
<dbReference type="Proteomes" id="UP000598174">
    <property type="component" value="Unassembled WGS sequence"/>
</dbReference>
<reference evidence="2" key="1">
    <citation type="submission" date="2021-01" db="EMBL/GenBank/DDBJ databases">
        <title>Whole genome shotgun sequence of Actinoplanes ferrugineus NBRC 15555.</title>
        <authorList>
            <person name="Komaki H."/>
            <person name="Tamura T."/>
        </authorList>
    </citation>
    <scope>NUCLEOTIDE SEQUENCE</scope>
    <source>
        <strain evidence="2">NBRC 15555</strain>
    </source>
</reference>
<proteinExistence type="predicted"/>
<dbReference type="EMBL" id="BOMM01000028">
    <property type="protein sequence ID" value="GIE11244.1"/>
    <property type="molecule type" value="Genomic_DNA"/>
</dbReference>